<protein>
    <recommendedName>
        <fullName evidence="1">F-box domain-containing protein</fullName>
    </recommendedName>
</protein>
<keyword evidence="3" id="KW-1185">Reference proteome</keyword>
<dbReference type="AlphaFoldDB" id="A0A7N2R4D4"/>
<dbReference type="RefSeq" id="XP_030971860.1">
    <property type="nucleotide sequence ID" value="XM_031116000.1"/>
</dbReference>
<dbReference type="InParanoid" id="A0A7N2R4D4"/>
<dbReference type="EnsemblPlants" id="QL05p016571:mrna">
    <property type="protein sequence ID" value="QL05p016571:mrna"/>
    <property type="gene ID" value="QL05p016571"/>
</dbReference>
<dbReference type="GeneID" id="115991982"/>
<dbReference type="RefSeq" id="XP_030971859.1">
    <property type="nucleotide sequence ID" value="XM_031115999.1"/>
</dbReference>
<dbReference type="Gene3D" id="3.80.10.10">
    <property type="entry name" value="Ribonuclease Inhibitor"/>
    <property type="match status" value="1"/>
</dbReference>
<dbReference type="Proteomes" id="UP000594261">
    <property type="component" value="Chromosome 5"/>
</dbReference>
<evidence type="ECO:0000259" key="1">
    <source>
        <dbReference type="SMART" id="SM00256"/>
    </source>
</evidence>
<evidence type="ECO:0000313" key="2">
    <source>
        <dbReference type="EnsemblPlants" id="QL05p016571:mrna"/>
    </source>
</evidence>
<organism evidence="2 3">
    <name type="scientific">Quercus lobata</name>
    <name type="common">Valley oak</name>
    <dbReference type="NCBI Taxonomy" id="97700"/>
    <lineage>
        <taxon>Eukaryota</taxon>
        <taxon>Viridiplantae</taxon>
        <taxon>Streptophyta</taxon>
        <taxon>Embryophyta</taxon>
        <taxon>Tracheophyta</taxon>
        <taxon>Spermatophyta</taxon>
        <taxon>Magnoliopsida</taxon>
        <taxon>eudicotyledons</taxon>
        <taxon>Gunneridae</taxon>
        <taxon>Pentapetalae</taxon>
        <taxon>rosids</taxon>
        <taxon>fabids</taxon>
        <taxon>Fagales</taxon>
        <taxon>Fagaceae</taxon>
        <taxon>Quercus</taxon>
    </lineage>
</organism>
<dbReference type="InterPro" id="IPR032675">
    <property type="entry name" value="LRR_dom_sf"/>
</dbReference>
<reference evidence="2 3" key="1">
    <citation type="journal article" date="2016" name="G3 (Bethesda)">
        <title>First Draft Assembly and Annotation of the Genome of a California Endemic Oak Quercus lobata Nee (Fagaceae).</title>
        <authorList>
            <person name="Sork V.L."/>
            <person name="Fitz-Gibbon S.T."/>
            <person name="Puiu D."/>
            <person name="Crepeau M."/>
            <person name="Gugger P.F."/>
            <person name="Sherman R."/>
            <person name="Stevens K."/>
            <person name="Langley C.H."/>
            <person name="Pellegrini M."/>
            <person name="Salzberg S.L."/>
        </authorList>
    </citation>
    <scope>NUCLEOTIDE SEQUENCE [LARGE SCALE GENOMIC DNA]</scope>
    <source>
        <strain evidence="2 3">cv. SW786</strain>
    </source>
</reference>
<dbReference type="InterPro" id="IPR055411">
    <property type="entry name" value="LRR_FXL15/At3g58940/PEG3-like"/>
</dbReference>
<name>A0A7N2R4D4_QUELO</name>
<evidence type="ECO:0000313" key="3">
    <source>
        <dbReference type="Proteomes" id="UP000594261"/>
    </source>
</evidence>
<dbReference type="Pfam" id="PF23622">
    <property type="entry name" value="LRR_At1g61320_AtMIF1"/>
    <property type="match status" value="1"/>
</dbReference>
<dbReference type="Gene3D" id="1.20.1280.50">
    <property type="match status" value="1"/>
</dbReference>
<dbReference type="EMBL" id="LRBV02000005">
    <property type="status" value="NOT_ANNOTATED_CDS"/>
    <property type="molecule type" value="Genomic_DNA"/>
</dbReference>
<sequence>MMDEKIDDVDMISDMPAFIMHHILSFLPRKEAAKTSVLSKKWNSIWSSFPILDFDQCCYLNKDHLFADKHPENKKRVKKFMNIVDKSFGRRFQEHKLQLQKFKLHITLVDFKLASLVDKWIELAFENDAKEIDLLVETEENSCYTYTLPKTIFVAKSTNYCKLGQPFSWTGVKFYSLQKLRLQEVCLNEEIIQDIIHTCPFITDFGLIMFKGPKILEISNLPKLRNVTVIPDDNYVESVKIDLPNLQIFRLGYSNQCQLDITGCKDLKELWLDSVNITDQLFHFSISRFPHLETLLINDCSMLERVNISVQRLRELRIFSCQKLLYVEIDAPNLSLFRYCNSSNQMAKLFLKNAPCCLELNLKLDPNDLVDTHWFLNLREFLLMSNQRKYLKILVFLSEAVTFDLKELSGMSLPPPVELDLMKLDIRNSALSIDYVTFIDGLLWSCRPKILSVPTGLESLDKCIKVLCEMLVDREDLHRCLGDHKCWRSHLKGAEITSIAGNEDERLLDCKTLLDMLPTLAKDQEIQFRLDWEHHLHGYLD</sequence>
<dbReference type="SMART" id="SM00256">
    <property type="entry name" value="FBOX"/>
    <property type="match status" value="1"/>
</dbReference>
<dbReference type="SUPFAM" id="SSF52058">
    <property type="entry name" value="L domain-like"/>
    <property type="match status" value="1"/>
</dbReference>
<dbReference type="InterPro" id="IPR001810">
    <property type="entry name" value="F-box_dom"/>
</dbReference>
<dbReference type="OMA" id="KNILICE"/>
<dbReference type="InterPro" id="IPR036047">
    <property type="entry name" value="F-box-like_dom_sf"/>
</dbReference>
<dbReference type="SUPFAM" id="SSF81383">
    <property type="entry name" value="F-box domain"/>
    <property type="match status" value="1"/>
</dbReference>
<dbReference type="InterPro" id="IPR053781">
    <property type="entry name" value="F-box_AtFBL13-like"/>
</dbReference>
<dbReference type="InterPro" id="IPR053772">
    <property type="entry name" value="At1g61320/At1g61330-like"/>
</dbReference>
<gene>
    <name evidence="2" type="primary">LOC115991982</name>
</gene>
<dbReference type="Pfam" id="PF24758">
    <property type="entry name" value="LRR_At5g56370"/>
    <property type="match status" value="1"/>
</dbReference>
<accession>A0A7N2R4D4</accession>
<dbReference type="Pfam" id="PF00646">
    <property type="entry name" value="F-box"/>
    <property type="match status" value="1"/>
</dbReference>
<dbReference type="KEGG" id="qlo:115991982"/>
<dbReference type="InterPro" id="IPR055357">
    <property type="entry name" value="LRR_At1g61320_AtMIF1"/>
</dbReference>
<reference evidence="2" key="2">
    <citation type="submission" date="2021-01" db="UniProtKB">
        <authorList>
            <consortium name="EnsemblPlants"/>
        </authorList>
    </citation>
    <scope>IDENTIFICATION</scope>
</reference>
<dbReference type="PANTHER" id="PTHR34145">
    <property type="entry name" value="OS02G0105600 PROTEIN"/>
    <property type="match status" value="1"/>
</dbReference>
<dbReference type="Gramene" id="QL05p016571:mrna">
    <property type="protein sequence ID" value="QL05p016571:mrna"/>
    <property type="gene ID" value="QL05p016571"/>
</dbReference>
<dbReference type="PANTHER" id="PTHR34145:SF28">
    <property type="entry name" value="F-BOX DOMAIN-CONTAINING PROTEIN"/>
    <property type="match status" value="1"/>
</dbReference>
<dbReference type="CDD" id="cd22160">
    <property type="entry name" value="F-box_AtFBL13-like"/>
    <property type="match status" value="1"/>
</dbReference>
<dbReference type="OrthoDB" id="1290582at2759"/>
<proteinExistence type="predicted"/>
<feature type="domain" description="F-box" evidence="1">
    <location>
        <begin position="15"/>
        <end position="55"/>
    </location>
</feature>